<evidence type="ECO:0000313" key="3">
    <source>
        <dbReference type="Proteomes" id="UP000447434"/>
    </source>
</evidence>
<evidence type="ECO:0000313" key="2">
    <source>
        <dbReference type="EMBL" id="KAE9610713.1"/>
    </source>
</evidence>
<sequence length="65" mass="7371">MSPHRKPSHRLTANLVIIALPDLLHAVIINKQRRNLTSIDAHCVFNFYFMGSILVPPTAVFLETM</sequence>
<accession>A0A6A4QAS4</accession>
<comment type="caution">
    <text evidence="2">The sequence shown here is derived from an EMBL/GenBank/DDBJ whole genome shotgun (WGS) entry which is preliminary data.</text>
</comment>
<keyword evidence="1" id="KW-0472">Membrane</keyword>
<evidence type="ECO:0000256" key="1">
    <source>
        <dbReference type="SAM" id="Phobius"/>
    </source>
</evidence>
<feature type="transmembrane region" description="Helical" evidence="1">
    <location>
        <begin position="12"/>
        <end position="29"/>
    </location>
</feature>
<keyword evidence="1" id="KW-0812">Transmembrane</keyword>
<organism evidence="2 3">
    <name type="scientific">Lupinus albus</name>
    <name type="common">White lupine</name>
    <name type="synonym">Lupinus termis</name>
    <dbReference type="NCBI Taxonomy" id="3870"/>
    <lineage>
        <taxon>Eukaryota</taxon>
        <taxon>Viridiplantae</taxon>
        <taxon>Streptophyta</taxon>
        <taxon>Embryophyta</taxon>
        <taxon>Tracheophyta</taxon>
        <taxon>Spermatophyta</taxon>
        <taxon>Magnoliopsida</taxon>
        <taxon>eudicotyledons</taxon>
        <taxon>Gunneridae</taxon>
        <taxon>Pentapetalae</taxon>
        <taxon>rosids</taxon>
        <taxon>fabids</taxon>
        <taxon>Fabales</taxon>
        <taxon>Fabaceae</taxon>
        <taxon>Papilionoideae</taxon>
        <taxon>50 kb inversion clade</taxon>
        <taxon>genistoids sensu lato</taxon>
        <taxon>core genistoids</taxon>
        <taxon>Genisteae</taxon>
        <taxon>Lupinus</taxon>
    </lineage>
</organism>
<dbReference type="EMBL" id="WOCE01000007">
    <property type="protein sequence ID" value="KAE9610713.1"/>
    <property type="molecule type" value="Genomic_DNA"/>
</dbReference>
<keyword evidence="3" id="KW-1185">Reference proteome</keyword>
<reference evidence="3" key="1">
    <citation type="journal article" date="2020" name="Nat. Commun.">
        <title>Genome sequence of the cluster root forming white lupin.</title>
        <authorList>
            <person name="Hufnagel B."/>
            <person name="Marques A."/>
            <person name="Soriano A."/>
            <person name="Marques L."/>
            <person name="Divol F."/>
            <person name="Doumas P."/>
            <person name="Sallet E."/>
            <person name="Mancinotti D."/>
            <person name="Carrere S."/>
            <person name="Marande W."/>
            <person name="Arribat S."/>
            <person name="Keller J."/>
            <person name="Huneau C."/>
            <person name="Blein T."/>
            <person name="Aime D."/>
            <person name="Laguerre M."/>
            <person name="Taylor J."/>
            <person name="Schubert V."/>
            <person name="Nelson M."/>
            <person name="Geu-Flores F."/>
            <person name="Crespi M."/>
            <person name="Gallardo-Guerrero K."/>
            <person name="Delaux P.-M."/>
            <person name="Salse J."/>
            <person name="Berges H."/>
            <person name="Guyot R."/>
            <person name="Gouzy J."/>
            <person name="Peret B."/>
        </authorList>
    </citation>
    <scope>NUCLEOTIDE SEQUENCE [LARGE SCALE GENOMIC DNA]</scope>
    <source>
        <strain evidence="3">cv. Amiga</strain>
    </source>
</reference>
<keyword evidence="1" id="KW-1133">Transmembrane helix</keyword>
<name>A0A6A4QAS4_LUPAL</name>
<dbReference type="Proteomes" id="UP000447434">
    <property type="component" value="Chromosome 7"/>
</dbReference>
<dbReference type="AlphaFoldDB" id="A0A6A4QAS4"/>
<protein>
    <submittedName>
        <fullName evidence="2">Uncharacterized protein</fullName>
    </submittedName>
</protein>
<gene>
    <name evidence="2" type="ORF">Lalb_Chr07g0189531</name>
</gene>
<feature type="transmembrane region" description="Helical" evidence="1">
    <location>
        <begin position="41"/>
        <end position="62"/>
    </location>
</feature>
<proteinExistence type="predicted"/>